<gene>
    <name evidence="1" type="ORF">HDF14_002977</name>
</gene>
<dbReference type="RefSeq" id="WP_183977757.1">
    <property type="nucleotide sequence ID" value="NZ_JACHEB010000006.1"/>
</dbReference>
<sequence length="184" mass="20665">MKLTVAVLLLMLGANGCHKLHANRGSLIDSATPKATDGLFSKQELAAFTALGPIDAHAHAYQNAPEFFALFNRLNLHILDIMVTVTPNDTDLMSERNKAWNFVDATDHYVSFCTTFNPFQYNKPRFSSNTISEINRDFDRGAIAVKIWKNIRKEVRTPNGTYILSDNPAFSKIYRDIAARGTRL</sequence>
<dbReference type="Proteomes" id="UP000535182">
    <property type="component" value="Unassembled WGS sequence"/>
</dbReference>
<accession>A0A9X0QFN0</accession>
<name>A0A9X0QFN0_9BACT</name>
<organism evidence="1 2">
    <name type="scientific">Tunturiibacter gelidiferens</name>
    <dbReference type="NCBI Taxonomy" id="3069689"/>
    <lineage>
        <taxon>Bacteria</taxon>
        <taxon>Pseudomonadati</taxon>
        <taxon>Acidobacteriota</taxon>
        <taxon>Terriglobia</taxon>
        <taxon>Terriglobales</taxon>
        <taxon>Acidobacteriaceae</taxon>
        <taxon>Tunturiibacter</taxon>
    </lineage>
</organism>
<dbReference type="EMBL" id="JACHEB010000006">
    <property type="protein sequence ID" value="MBB5329359.1"/>
    <property type="molecule type" value="Genomic_DNA"/>
</dbReference>
<proteinExistence type="predicted"/>
<evidence type="ECO:0000313" key="1">
    <source>
        <dbReference type="EMBL" id="MBB5329359.1"/>
    </source>
</evidence>
<keyword evidence="2" id="KW-1185">Reference proteome</keyword>
<comment type="caution">
    <text evidence="1">The sequence shown here is derived from an EMBL/GenBank/DDBJ whole genome shotgun (WGS) entry which is preliminary data.</text>
</comment>
<reference evidence="1 2" key="1">
    <citation type="submission" date="2020-08" db="EMBL/GenBank/DDBJ databases">
        <title>Genomic Encyclopedia of Type Strains, Phase IV (KMG-V): Genome sequencing to study the core and pangenomes of soil and plant-associated prokaryotes.</title>
        <authorList>
            <person name="Whitman W."/>
        </authorList>
    </citation>
    <scope>NUCLEOTIDE SEQUENCE [LARGE SCALE GENOMIC DNA]</scope>
    <source>
        <strain evidence="1 2">X5P2</strain>
    </source>
</reference>
<dbReference type="AlphaFoldDB" id="A0A9X0QFN0"/>
<evidence type="ECO:0000313" key="2">
    <source>
        <dbReference type="Proteomes" id="UP000535182"/>
    </source>
</evidence>
<protein>
    <submittedName>
        <fullName evidence="1">Uncharacterized protein</fullName>
    </submittedName>
</protein>